<comment type="catalytic activity">
    <reaction evidence="17">
        <text>[GlcNAc-(1-&gt;4)-Mur2Ac(oyl-L-Ala-gamma-D-Glu-L-Lys-D-Ala-D-Ala)](n)-di-trans,octa-cis-undecaprenyl diphosphate + beta-D-GlcNAc-(1-&gt;4)-Mur2Ac(oyl-L-Ala-gamma-D-Glu-L-Lys-D-Ala-D-Ala)-di-trans,octa-cis-undecaprenyl diphosphate = [GlcNAc-(1-&gt;4)-Mur2Ac(oyl-L-Ala-gamma-D-Glu-L-Lys-D-Ala-D-Ala)](n+1)-di-trans,octa-cis-undecaprenyl diphosphate + di-trans,octa-cis-undecaprenyl diphosphate + H(+)</text>
        <dbReference type="Rhea" id="RHEA:23708"/>
        <dbReference type="Rhea" id="RHEA-COMP:9602"/>
        <dbReference type="Rhea" id="RHEA-COMP:9603"/>
        <dbReference type="ChEBI" id="CHEBI:15378"/>
        <dbReference type="ChEBI" id="CHEBI:58405"/>
        <dbReference type="ChEBI" id="CHEBI:60033"/>
        <dbReference type="ChEBI" id="CHEBI:78435"/>
        <dbReference type="EC" id="2.4.99.28"/>
    </reaction>
</comment>
<keyword evidence="6" id="KW-0328">Glycosyltransferase</keyword>
<dbReference type="GO" id="GO:0071555">
    <property type="term" value="P:cell wall organization"/>
    <property type="evidence" value="ECO:0007669"/>
    <property type="project" value="UniProtKB-KW"/>
</dbReference>
<feature type="region of interest" description="Disordered" evidence="18">
    <location>
        <begin position="561"/>
        <end position="582"/>
    </location>
</feature>
<feature type="domain" description="Penicillin-binding protein transpeptidase" evidence="20">
    <location>
        <begin position="353"/>
        <end position="633"/>
    </location>
</feature>
<evidence type="ECO:0000256" key="19">
    <source>
        <dbReference type="SAM" id="Phobius"/>
    </source>
</evidence>
<evidence type="ECO:0000259" key="21">
    <source>
        <dbReference type="Pfam" id="PF00912"/>
    </source>
</evidence>
<dbReference type="AlphaFoldDB" id="A0A1T2X4B7"/>
<dbReference type="RefSeq" id="WP_078501612.1">
    <property type="nucleotide sequence ID" value="NZ_MSZX01000010.1"/>
</dbReference>
<feature type="region of interest" description="Disordered" evidence="18">
    <location>
        <begin position="1"/>
        <end position="27"/>
    </location>
</feature>
<keyword evidence="10" id="KW-0133">Cell shape</keyword>
<evidence type="ECO:0000256" key="15">
    <source>
        <dbReference type="ARBA" id="ARBA00023316"/>
    </source>
</evidence>
<dbReference type="PANTHER" id="PTHR32282:SF32">
    <property type="entry name" value="PENICILLIN-BINDING PROTEIN 2A"/>
    <property type="match status" value="1"/>
</dbReference>
<dbReference type="GO" id="GO:0008360">
    <property type="term" value="P:regulation of cell shape"/>
    <property type="evidence" value="ECO:0007669"/>
    <property type="project" value="UniProtKB-KW"/>
</dbReference>
<keyword evidence="4" id="KW-0121">Carboxypeptidase</keyword>
<evidence type="ECO:0000313" key="23">
    <source>
        <dbReference type="Proteomes" id="UP000190188"/>
    </source>
</evidence>
<dbReference type="EMBL" id="MSZX01000010">
    <property type="protein sequence ID" value="OPA74697.1"/>
    <property type="molecule type" value="Genomic_DNA"/>
</dbReference>
<dbReference type="SUPFAM" id="SSF49265">
    <property type="entry name" value="Fibronectin type III"/>
    <property type="match status" value="1"/>
</dbReference>
<dbReference type="SUPFAM" id="SSF53955">
    <property type="entry name" value="Lysozyme-like"/>
    <property type="match status" value="1"/>
</dbReference>
<feature type="compositionally biased region" description="Basic residues" evidence="18">
    <location>
        <begin position="15"/>
        <end position="27"/>
    </location>
</feature>
<dbReference type="SUPFAM" id="SSF56601">
    <property type="entry name" value="beta-lactamase/transpeptidase-like"/>
    <property type="match status" value="1"/>
</dbReference>
<dbReference type="InterPro" id="IPR050396">
    <property type="entry name" value="Glycosyltr_51/Transpeptidase"/>
</dbReference>
<dbReference type="GO" id="GO:0006508">
    <property type="term" value="P:proteolysis"/>
    <property type="evidence" value="ECO:0007669"/>
    <property type="project" value="UniProtKB-KW"/>
</dbReference>
<feature type="compositionally biased region" description="Polar residues" evidence="18">
    <location>
        <begin position="1"/>
        <end position="14"/>
    </location>
</feature>
<feature type="domain" description="Glycosyl transferase family 51" evidence="21">
    <location>
        <begin position="89"/>
        <end position="260"/>
    </location>
</feature>
<dbReference type="InterPro" id="IPR023346">
    <property type="entry name" value="Lysozyme-like_dom_sf"/>
</dbReference>
<evidence type="ECO:0000256" key="7">
    <source>
        <dbReference type="ARBA" id="ARBA00022679"/>
    </source>
</evidence>
<keyword evidence="9" id="KW-0378">Hydrolase</keyword>
<dbReference type="Pfam" id="PF00905">
    <property type="entry name" value="Transpeptidase"/>
    <property type="match status" value="1"/>
</dbReference>
<comment type="caution">
    <text evidence="22">The sequence shown here is derived from an EMBL/GenBank/DDBJ whole genome shotgun (WGS) entry which is preliminary data.</text>
</comment>
<keyword evidence="15" id="KW-0961">Cell wall biogenesis/degradation</keyword>
<keyword evidence="11" id="KW-0573">Peptidoglycan synthesis</keyword>
<evidence type="ECO:0000256" key="1">
    <source>
        <dbReference type="ARBA" id="ARBA00007090"/>
    </source>
</evidence>
<dbReference type="InterPro" id="IPR036116">
    <property type="entry name" value="FN3_sf"/>
</dbReference>
<dbReference type="STRING" id="1324314.BVG16_23355"/>
<feature type="compositionally biased region" description="Polar residues" evidence="18">
    <location>
        <begin position="823"/>
        <end position="843"/>
    </location>
</feature>
<feature type="compositionally biased region" description="Polar residues" evidence="18">
    <location>
        <begin position="573"/>
        <end position="582"/>
    </location>
</feature>
<feature type="compositionally biased region" description="Pro residues" evidence="18">
    <location>
        <begin position="755"/>
        <end position="776"/>
    </location>
</feature>
<dbReference type="GO" id="GO:0009252">
    <property type="term" value="P:peptidoglycan biosynthetic process"/>
    <property type="evidence" value="ECO:0007669"/>
    <property type="project" value="UniProtKB-KW"/>
</dbReference>
<evidence type="ECO:0000256" key="11">
    <source>
        <dbReference type="ARBA" id="ARBA00022984"/>
    </source>
</evidence>
<dbReference type="GO" id="GO:0030288">
    <property type="term" value="C:outer membrane-bounded periplasmic space"/>
    <property type="evidence" value="ECO:0007669"/>
    <property type="project" value="TreeGrafter"/>
</dbReference>
<dbReference type="Pfam" id="PF00912">
    <property type="entry name" value="Transgly"/>
    <property type="match status" value="1"/>
</dbReference>
<feature type="compositionally biased region" description="Low complexity" evidence="18">
    <location>
        <begin position="793"/>
        <end position="809"/>
    </location>
</feature>
<evidence type="ECO:0000256" key="4">
    <source>
        <dbReference type="ARBA" id="ARBA00022645"/>
    </source>
</evidence>
<keyword evidence="7" id="KW-0808">Transferase</keyword>
<dbReference type="InterPro" id="IPR013783">
    <property type="entry name" value="Ig-like_fold"/>
</dbReference>
<evidence type="ECO:0000256" key="14">
    <source>
        <dbReference type="ARBA" id="ARBA00023268"/>
    </source>
</evidence>
<keyword evidence="13 19" id="KW-0472">Membrane</keyword>
<dbReference type="NCBIfam" id="TIGR02074">
    <property type="entry name" value="PBP_1a_fam"/>
    <property type="match status" value="1"/>
</dbReference>
<keyword evidence="5" id="KW-0645">Protease</keyword>
<keyword evidence="12 19" id="KW-1133">Transmembrane helix</keyword>
<dbReference type="PANTHER" id="PTHR32282">
    <property type="entry name" value="BINDING PROTEIN TRANSPEPTIDASE, PUTATIVE-RELATED"/>
    <property type="match status" value="1"/>
</dbReference>
<evidence type="ECO:0000256" key="9">
    <source>
        <dbReference type="ARBA" id="ARBA00022801"/>
    </source>
</evidence>
<dbReference type="InterPro" id="IPR012338">
    <property type="entry name" value="Beta-lactam/transpept-like"/>
</dbReference>
<gene>
    <name evidence="22" type="ORF">BVG16_23355</name>
</gene>
<accession>A0A1T2X4B7</accession>
<evidence type="ECO:0000256" key="8">
    <source>
        <dbReference type="ARBA" id="ARBA00022692"/>
    </source>
</evidence>
<evidence type="ECO:0000256" key="12">
    <source>
        <dbReference type="ARBA" id="ARBA00022989"/>
    </source>
</evidence>
<evidence type="ECO:0000256" key="10">
    <source>
        <dbReference type="ARBA" id="ARBA00022960"/>
    </source>
</evidence>
<sequence length="861" mass="94445">MPNQQGSNRNQAPRSQRRTKPKSKGKKKFTMKKGLLLLFFTIAIAAFCAIAGYLWIILNGERILKENGDKYEVMDEASIVYDINKNEYAKLYVENREPVTIDEIPEKVREAFIATEDRRFNEHQGVDLWSIGRAAVKDVIARSKVEGGSTITQQLAKNLFLSHDKTFFRKATEVSIALALENHKTKDEILEMYLNRIYFGKGAYGIKAASKRYFGKSDLNDLELWEIASLAAMPKGPSTYNPLSNPDRSKERRGVVLKLMADQGYITQAEMNKAATVDYNPDAATETKRVQSAFVDYAIDEAVEKTGISEEELNRGGYKIYTTLNPDAQKAIDAEFADDSNFEQSKDEQQMQGSMVIMDQHTGGLVAMAGGRDYIRKGLNRATVLRQPGSTFKPIASYGPALESGKFLPWSTVRDDKQCFGNYCPSDLGSNKYIGAVSFTDALKRSINLPSVWLLNEIGVKTGYDFAMGLGIPMTKDDRNLAIALGGLTYGASPIQMATAYSAFANGGTYDPAHAVMEVVDRSDKTVYKFNENAGKKAMSEKTAYYMTDVLQEVVNNGTGKSAKISGRPTAGKTGTTQHGIPNFKSSANRDVWFVGYTPEWTASVWMGYDKTDKDHVVKKGSGQAASLFKKVMTKALENQKKGSFDKPSNVQEEVKPPNKVNGLMASYSADTQTVSLNWSAVTTDQAATYRVYRKESTESKYTMMGEVPANAYEDMQIVPNAEYEYYVTAYIAESNTETGPSATVKIKIESDLPPIDPSLPDPNNPDPNNPNPTDPNNPGTTDPTNPDPTIPVDPNNPDGNGNTNPDQGNGNGNDGSVPADTGTMNPDNPNDGTTVDPNAVNPNNNGNGHGNGKGKDKKER</sequence>
<evidence type="ECO:0000259" key="20">
    <source>
        <dbReference type="Pfam" id="PF00905"/>
    </source>
</evidence>
<dbReference type="FunFam" id="1.10.3810.10:FF:000001">
    <property type="entry name" value="Penicillin-binding protein 1A"/>
    <property type="match status" value="1"/>
</dbReference>
<evidence type="ECO:0000256" key="5">
    <source>
        <dbReference type="ARBA" id="ARBA00022670"/>
    </source>
</evidence>
<dbReference type="GO" id="GO:0008955">
    <property type="term" value="F:peptidoglycan glycosyltransferase activity"/>
    <property type="evidence" value="ECO:0007669"/>
    <property type="project" value="UniProtKB-EC"/>
</dbReference>
<evidence type="ECO:0000256" key="13">
    <source>
        <dbReference type="ARBA" id="ARBA00023136"/>
    </source>
</evidence>
<feature type="region of interest" description="Disordered" evidence="18">
    <location>
        <begin position="752"/>
        <end position="861"/>
    </location>
</feature>
<name>A0A1T2X4B7_9BACL</name>
<evidence type="ECO:0000256" key="17">
    <source>
        <dbReference type="ARBA" id="ARBA00049902"/>
    </source>
</evidence>
<dbReference type="GO" id="GO:0008658">
    <property type="term" value="F:penicillin binding"/>
    <property type="evidence" value="ECO:0007669"/>
    <property type="project" value="InterPro"/>
</dbReference>
<keyword evidence="23" id="KW-1185">Reference proteome</keyword>
<evidence type="ECO:0000256" key="2">
    <source>
        <dbReference type="ARBA" id="ARBA00007739"/>
    </source>
</evidence>
<evidence type="ECO:0000256" key="6">
    <source>
        <dbReference type="ARBA" id="ARBA00022676"/>
    </source>
</evidence>
<comment type="catalytic activity">
    <reaction evidence="16">
        <text>Preferential cleavage: (Ac)2-L-Lys-D-Ala-|-D-Ala. Also transpeptidation of peptidyl-alanyl moieties that are N-acyl substituents of D-alanine.</text>
        <dbReference type="EC" id="3.4.16.4"/>
    </reaction>
</comment>
<dbReference type="Gene3D" id="2.60.40.10">
    <property type="entry name" value="Immunoglobulins"/>
    <property type="match status" value="1"/>
</dbReference>
<keyword evidence="3" id="KW-1003">Cell membrane</keyword>
<evidence type="ECO:0000256" key="3">
    <source>
        <dbReference type="ARBA" id="ARBA00022475"/>
    </source>
</evidence>
<organism evidence="22 23">
    <name type="scientific">Paenibacillus selenitireducens</name>
    <dbReference type="NCBI Taxonomy" id="1324314"/>
    <lineage>
        <taxon>Bacteria</taxon>
        <taxon>Bacillati</taxon>
        <taxon>Bacillota</taxon>
        <taxon>Bacilli</taxon>
        <taxon>Bacillales</taxon>
        <taxon>Paenibacillaceae</taxon>
        <taxon>Paenibacillus</taxon>
    </lineage>
</organism>
<dbReference type="InterPro" id="IPR001460">
    <property type="entry name" value="PCN-bd_Tpept"/>
</dbReference>
<comment type="similarity">
    <text evidence="1">In the C-terminal section; belongs to the transpeptidase family.</text>
</comment>
<evidence type="ECO:0000256" key="16">
    <source>
        <dbReference type="ARBA" id="ARBA00034000"/>
    </source>
</evidence>
<dbReference type="Proteomes" id="UP000190188">
    <property type="component" value="Unassembled WGS sequence"/>
</dbReference>
<proteinExistence type="inferred from homology"/>
<dbReference type="InterPro" id="IPR036950">
    <property type="entry name" value="PBP_transglycosylase"/>
</dbReference>
<dbReference type="InterPro" id="IPR001264">
    <property type="entry name" value="Glyco_trans_51"/>
</dbReference>
<keyword evidence="8 19" id="KW-0812">Transmembrane</keyword>
<evidence type="ECO:0000256" key="18">
    <source>
        <dbReference type="SAM" id="MobiDB-lite"/>
    </source>
</evidence>
<dbReference type="Gene3D" id="1.10.3810.10">
    <property type="entry name" value="Biosynthetic peptidoglycan transglycosylase-like"/>
    <property type="match status" value="1"/>
</dbReference>
<evidence type="ECO:0000313" key="22">
    <source>
        <dbReference type="EMBL" id="OPA74697.1"/>
    </source>
</evidence>
<feature type="transmembrane region" description="Helical" evidence="19">
    <location>
        <begin position="34"/>
        <end position="58"/>
    </location>
</feature>
<dbReference type="GO" id="GO:0009002">
    <property type="term" value="F:serine-type D-Ala-D-Ala carboxypeptidase activity"/>
    <property type="evidence" value="ECO:0007669"/>
    <property type="project" value="UniProtKB-EC"/>
</dbReference>
<comment type="similarity">
    <text evidence="2">In the N-terminal section; belongs to the glycosyltransferase 51 family.</text>
</comment>
<keyword evidence="14" id="KW-0511">Multifunctional enzyme</keyword>
<reference evidence="22 23" key="1">
    <citation type="submission" date="2017-01" db="EMBL/GenBank/DDBJ databases">
        <title>Genome analysis of Paenibacillus selenitrireducens ES3-24.</title>
        <authorList>
            <person name="Xu D."/>
            <person name="Yao R."/>
            <person name="Zheng S."/>
        </authorList>
    </citation>
    <scope>NUCLEOTIDE SEQUENCE [LARGE SCALE GENOMIC DNA]</scope>
    <source>
        <strain evidence="22 23">ES3-24</strain>
    </source>
</reference>
<dbReference type="Gene3D" id="3.40.710.10">
    <property type="entry name" value="DD-peptidase/beta-lactamase superfamily"/>
    <property type="match status" value="1"/>
</dbReference>
<protein>
    <submittedName>
        <fullName evidence="22">Penicillin-binding protein</fullName>
    </submittedName>
</protein>